<proteinExistence type="predicted"/>
<evidence type="ECO:0000256" key="1">
    <source>
        <dbReference type="SAM" id="SignalP"/>
    </source>
</evidence>
<comment type="caution">
    <text evidence="3">The sequence shown here is derived from an EMBL/GenBank/DDBJ whole genome shotgun (WGS) entry which is preliminary data.</text>
</comment>
<feature type="signal peptide" evidence="1">
    <location>
        <begin position="1"/>
        <end position="20"/>
    </location>
</feature>
<dbReference type="EMBL" id="WHPF01000007">
    <property type="protein sequence ID" value="NNV56009.1"/>
    <property type="molecule type" value="Genomic_DNA"/>
</dbReference>
<dbReference type="Proteomes" id="UP000598971">
    <property type="component" value="Unassembled WGS sequence"/>
</dbReference>
<reference evidence="3" key="1">
    <citation type="submission" date="2019-10" db="EMBL/GenBank/DDBJ databases">
        <title>Draft genome sequence of Panacibacter sp. KCS-6.</title>
        <authorList>
            <person name="Yim K.J."/>
        </authorList>
    </citation>
    <scope>NUCLEOTIDE SEQUENCE</scope>
    <source>
        <strain evidence="3">KCS-6</strain>
    </source>
</reference>
<protein>
    <submittedName>
        <fullName evidence="3">DUF1080 domain-containing protein</fullName>
    </submittedName>
</protein>
<sequence>MNKILLSAVFFATLAACQTAQDNGANGSDTMLPQTTVASSDTGWISLFDGTSLKGWHSYGKAAPGAAWNVDSNAIHLNVASNKGYQTDGGGDLVSDSAFSNFDLKMEWNISKNGNSGIVFYIHEDTVKYKESWNTGLEMQVLDNDGHSDGKIPKHRAGNLYDLIAANPETVKGPGEWNQVEIISNNGQLDLFLNGTKVVSTTMWDDNWKKLIAGSKFADMPDWGTFKEGHIALQDHGNDVWYRNIMIKKL</sequence>
<evidence type="ECO:0000259" key="2">
    <source>
        <dbReference type="Pfam" id="PF06439"/>
    </source>
</evidence>
<dbReference type="InterPro" id="IPR010496">
    <property type="entry name" value="AL/BT2_dom"/>
</dbReference>
<feature type="domain" description="3-keto-alpha-glucoside-1,2-lyase/3-keto-2-hydroxy-glucal hydratase" evidence="2">
    <location>
        <begin position="43"/>
        <end position="248"/>
    </location>
</feature>
<dbReference type="RefSeq" id="WP_171607950.1">
    <property type="nucleotide sequence ID" value="NZ_WHPF01000007.1"/>
</dbReference>
<feature type="chain" id="PRO_5035207954" evidence="1">
    <location>
        <begin position="21"/>
        <end position="250"/>
    </location>
</feature>
<accession>A0A8J8FGL9</accession>
<gene>
    <name evidence="3" type="ORF">GD597_11105</name>
</gene>
<keyword evidence="4" id="KW-1185">Reference proteome</keyword>
<evidence type="ECO:0000313" key="4">
    <source>
        <dbReference type="Proteomes" id="UP000598971"/>
    </source>
</evidence>
<organism evidence="3 4">
    <name type="scientific">Limnovirga soli</name>
    <dbReference type="NCBI Taxonomy" id="2656915"/>
    <lineage>
        <taxon>Bacteria</taxon>
        <taxon>Pseudomonadati</taxon>
        <taxon>Bacteroidota</taxon>
        <taxon>Chitinophagia</taxon>
        <taxon>Chitinophagales</taxon>
        <taxon>Chitinophagaceae</taxon>
        <taxon>Limnovirga</taxon>
    </lineage>
</organism>
<dbReference type="AlphaFoldDB" id="A0A8J8FGL9"/>
<dbReference type="Gene3D" id="2.60.120.560">
    <property type="entry name" value="Exo-inulinase, domain 1"/>
    <property type="match status" value="1"/>
</dbReference>
<dbReference type="Pfam" id="PF06439">
    <property type="entry name" value="3keto-disac_hyd"/>
    <property type="match status" value="1"/>
</dbReference>
<keyword evidence="1" id="KW-0732">Signal</keyword>
<name>A0A8J8FGL9_9BACT</name>
<evidence type="ECO:0000313" key="3">
    <source>
        <dbReference type="EMBL" id="NNV56009.1"/>
    </source>
</evidence>
<dbReference type="PROSITE" id="PS51257">
    <property type="entry name" value="PROKAR_LIPOPROTEIN"/>
    <property type="match status" value="1"/>
</dbReference>
<dbReference type="GO" id="GO:0016787">
    <property type="term" value="F:hydrolase activity"/>
    <property type="evidence" value="ECO:0007669"/>
    <property type="project" value="InterPro"/>
</dbReference>